<dbReference type="AlphaFoldDB" id="A0A6J2JT38"/>
<dbReference type="InterPro" id="IPR013780">
    <property type="entry name" value="Glyco_hydro_b"/>
</dbReference>
<comment type="similarity">
    <text evidence="4 14">Belongs to the glycosyl hydrolase 13 family.</text>
</comment>
<organism evidence="18 19">
    <name type="scientific">Bombyx mandarina</name>
    <name type="common">Wild silk moth</name>
    <name type="synonym">Wild silkworm</name>
    <dbReference type="NCBI Taxonomy" id="7092"/>
    <lineage>
        <taxon>Eukaryota</taxon>
        <taxon>Metazoa</taxon>
        <taxon>Ecdysozoa</taxon>
        <taxon>Arthropoda</taxon>
        <taxon>Hexapoda</taxon>
        <taxon>Insecta</taxon>
        <taxon>Pterygota</taxon>
        <taxon>Neoptera</taxon>
        <taxon>Endopterygota</taxon>
        <taxon>Lepidoptera</taxon>
        <taxon>Glossata</taxon>
        <taxon>Ditrysia</taxon>
        <taxon>Bombycoidea</taxon>
        <taxon>Bombycidae</taxon>
        <taxon>Bombycinae</taxon>
        <taxon>Bombyx</taxon>
    </lineage>
</organism>
<evidence type="ECO:0000256" key="15">
    <source>
        <dbReference type="RuleBase" id="RU361134"/>
    </source>
</evidence>
<proteinExistence type="inferred from homology"/>
<dbReference type="GO" id="GO:0003676">
    <property type="term" value="F:nucleic acid binding"/>
    <property type="evidence" value="ECO:0007669"/>
    <property type="project" value="InterPro"/>
</dbReference>
<evidence type="ECO:0000256" key="8">
    <source>
        <dbReference type="ARBA" id="ARBA00022801"/>
    </source>
</evidence>
<dbReference type="OrthoDB" id="550577at2759"/>
<feature type="domain" description="Glycosyl hydrolase family 13 catalytic" evidence="17">
    <location>
        <begin position="225"/>
        <end position="598"/>
    </location>
</feature>
<evidence type="ECO:0000256" key="2">
    <source>
        <dbReference type="ARBA" id="ARBA00001913"/>
    </source>
</evidence>
<name>A0A6J2JT38_BOMMA</name>
<keyword evidence="18" id="KW-1185">Reference proteome</keyword>
<dbReference type="SMART" id="SM00632">
    <property type="entry name" value="Aamy_C"/>
    <property type="match status" value="1"/>
</dbReference>
<feature type="domain" description="Alpha-amylase C-terminal" evidence="16">
    <location>
        <begin position="607"/>
        <end position="695"/>
    </location>
</feature>
<sequence length="698" mass="79482">MALFTIQLHCARKPQTTHFASAARAGSFYDINLVDFASRFEFSSMQSPVNPNKTQRPQRDRVFADWALEHLAAEPAFGKKIFNDEAHFRLNGFVNKQIAGFGATKIHGRFRCLYTEKDDATCHTERKTLNLLDEEFEGFVIPRGGDINWPPRSCDLTSLDYFLWDYVKSLVYADNHSLKANITRALREIEPHLYEDVKHILLSWLLTLATSVVAYKNPHYVTARSVNVHLFEWKWNDIADECERFLGPRGFGGIQISPPNENVVLWTYNRPWWERYQPISYELVTRSGNERQFADMVRRCNAAGVRIYVDAVINHMTGEPPENIGTAGNTAVYREWYYPAVPYRAEHFNWPHCVIDGSDYVNDAWRVRNCELVGLKDLNQANEHTRNMIVIFMNKLIDLGVAGFRIDAAKHMWPEDLLIIYNRLNNLNTAHGFPSNARPYIYQEVIDYGGEAISRDEYTPIGAVTEFKAGMELSRAFRGNNQLRWLSSWGTQWGLLAHSDSLTFIDNHDNERGHGGGGGVLTYKEPRPYKAAIAFLLAHPYGEPQIMSSFLFWDSEIGPPMDHSGNIISPAINSDGTCGNGWVCQHRWRQIYSMVAFRNVAGNTDVVEWWDNGSNQIAFCRGTKAFIAFNNDRWDLNQSLQTCLPAGRYCDVISGSKIGSWCQGKTVTVQSDGRAQIQVGANDYDMMLAIHVGPESRI</sequence>
<dbReference type="InterPro" id="IPR017853">
    <property type="entry name" value="GH"/>
</dbReference>
<dbReference type="KEGG" id="bman:114244965"/>
<dbReference type="GO" id="GO:0004556">
    <property type="term" value="F:alpha-amylase activity"/>
    <property type="evidence" value="ECO:0007669"/>
    <property type="project" value="UniProtKB-UniRule"/>
</dbReference>
<evidence type="ECO:0000256" key="10">
    <source>
        <dbReference type="ARBA" id="ARBA00023157"/>
    </source>
</evidence>
<reference evidence="19" key="1">
    <citation type="submission" date="2025-08" db="UniProtKB">
        <authorList>
            <consortium name="RefSeq"/>
        </authorList>
    </citation>
    <scope>IDENTIFICATION</scope>
    <source>
        <tissue evidence="19">Silk gland</tissue>
    </source>
</reference>
<comment type="catalytic activity">
    <reaction evidence="1 15">
        <text>Endohydrolysis of (1-&gt;4)-alpha-D-glucosidic linkages in polysaccharides containing three or more (1-&gt;4)-alpha-linked D-glucose units.</text>
        <dbReference type="EC" id="3.2.1.1"/>
    </reaction>
</comment>
<comment type="subunit">
    <text evidence="5">Monomer.</text>
</comment>
<evidence type="ECO:0000256" key="3">
    <source>
        <dbReference type="ARBA" id="ARBA00001923"/>
    </source>
</evidence>
<dbReference type="GO" id="GO:0046872">
    <property type="term" value="F:metal ion binding"/>
    <property type="evidence" value="ECO:0007669"/>
    <property type="project" value="UniProtKB-KW"/>
</dbReference>
<dbReference type="PRINTS" id="PR00110">
    <property type="entry name" value="ALPHAAMYLASE"/>
</dbReference>
<keyword evidence="13 15" id="KW-0326">Glycosidase</keyword>
<comment type="cofactor">
    <cofactor evidence="3">
        <name>chloride</name>
        <dbReference type="ChEBI" id="CHEBI:17996"/>
    </cofactor>
</comment>
<dbReference type="CDD" id="cd11317">
    <property type="entry name" value="AmyAc_bac_euk_AmyA"/>
    <property type="match status" value="1"/>
</dbReference>
<keyword evidence="10" id="KW-1015">Disulfide bond</keyword>
<evidence type="ECO:0000259" key="17">
    <source>
        <dbReference type="SMART" id="SM00642"/>
    </source>
</evidence>
<comment type="cofactor">
    <cofactor evidence="2">
        <name>Ca(2+)</name>
        <dbReference type="ChEBI" id="CHEBI:29108"/>
    </cofactor>
</comment>
<evidence type="ECO:0000256" key="12">
    <source>
        <dbReference type="ARBA" id="ARBA00023277"/>
    </source>
</evidence>
<evidence type="ECO:0000256" key="9">
    <source>
        <dbReference type="ARBA" id="ARBA00022837"/>
    </source>
</evidence>
<keyword evidence="11" id="KW-0868">Chloride</keyword>
<evidence type="ECO:0000313" key="18">
    <source>
        <dbReference type="Proteomes" id="UP000504629"/>
    </source>
</evidence>
<evidence type="ECO:0000256" key="4">
    <source>
        <dbReference type="ARBA" id="ARBA00008061"/>
    </source>
</evidence>
<dbReference type="Pfam" id="PF00128">
    <property type="entry name" value="Alpha-amylase"/>
    <property type="match status" value="1"/>
</dbReference>
<keyword evidence="8 15" id="KW-0378">Hydrolase</keyword>
<evidence type="ECO:0000256" key="14">
    <source>
        <dbReference type="RuleBase" id="RU003615"/>
    </source>
</evidence>
<dbReference type="InterPro" id="IPR036397">
    <property type="entry name" value="RNaseH_sf"/>
</dbReference>
<dbReference type="GO" id="GO:0005975">
    <property type="term" value="P:carbohydrate metabolic process"/>
    <property type="evidence" value="ECO:0007669"/>
    <property type="project" value="InterPro"/>
</dbReference>
<dbReference type="Pfam" id="PF02806">
    <property type="entry name" value="Alpha-amylase_C"/>
    <property type="match status" value="1"/>
</dbReference>
<dbReference type="InterPro" id="IPR006048">
    <property type="entry name" value="A-amylase/branching_C"/>
</dbReference>
<evidence type="ECO:0000313" key="19">
    <source>
        <dbReference type="RefSeq" id="XP_028032740.1"/>
    </source>
</evidence>
<protein>
    <recommendedName>
        <fullName evidence="6 15">Alpha-amylase</fullName>
        <ecNumber evidence="6 15">3.2.1.1</ecNumber>
    </recommendedName>
</protein>
<evidence type="ECO:0000256" key="7">
    <source>
        <dbReference type="ARBA" id="ARBA00022723"/>
    </source>
</evidence>
<dbReference type="SUPFAM" id="SSF51445">
    <property type="entry name" value="(Trans)glycosidases"/>
    <property type="match status" value="1"/>
</dbReference>
<evidence type="ECO:0000256" key="5">
    <source>
        <dbReference type="ARBA" id="ARBA00011245"/>
    </source>
</evidence>
<evidence type="ECO:0000256" key="11">
    <source>
        <dbReference type="ARBA" id="ARBA00023214"/>
    </source>
</evidence>
<dbReference type="SMART" id="SM00642">
    <property type="entry name" value="Aamy"/>
    <property type="match status" value="1"/>
</dbReference>
<keyword evidence="7" id="KW-0479">Metal-binding</keyword>
<dbReference type="PANTHER" id="PTHR43447">
    <property type="entry name" value="ALPHA-AMYLASE"/>
    <property type="match status" value="1"/>
</dbReference>
<dbReference type="Gene3D" id="3.20.20.80">
    <property type="entry name" value="Glycosidases"/>
    <property type="match status" value="1"/>
</dbReference>
<dbReference type="InterPro" id="IPR006046">
    <property type="entry name" value="Alpha_amylase"/>
</dbReference>
<dbReference type="InterPro" id="IPR031319">
    <property type="entry name" value="A-amylase_C"/>
</dbReference>
<dbReference type="RefSeq" id="XP_028032740.1">
    <property type="nucleotide sequence ID" value="XM_028176939.1"/>
</dbReference>
<gene>
    <name evidence="19" type="primary">LOC114244965</name>
</gene>
<dbReference type="Gene3D" id="2.60.40.1180">
    <property type="entry name" value="Golgi alpha-mannosidase II"/>
    <property type="match status" value="1"/>
</dbReference>
<dbReference type="GeneID" id="114244965"/>
<evidence type="ECO:0000256" key="6">
    <source>
        <dbReference type="ARBA" id="ARBA00012595"/>
    </source>
</evidence>
<evidence type="ECO:0000259" key="16">
    <source>
        <dbReference type="SMART" id="SM00632"/>
    </source>
</evidence>
<dbReference type="SUPFAM" id="SSF51011">
    <property type="entry name" value="Glycosyl hydrolase domain"/>
    <property type="match status" value="1"/>
</dbReference>
<accession>A0A6J2JT38</accession>
<keyword evidence="9" id="KW-0106">Calcium</keyword>
<dbReference type="EC" id="3.2.1.1" evidence="6 15"/>
<dbReference type="Proteomes" id="UP000504629">
    <property type="component" value="Unplaced"/>
</dbReference>
<keyword evidence="12 15" id="KW-0119">Carbohydrate metabolism</keyword>
<dbReference type="Gene3D" id="3.30.420.10">
    <property type="entry name" value="Ribonuclease H-like superfamily/Ribonuclease H"/>
    <property type="match status" value="1"/>
</dbReference>
<evidence type="ECO:0000256" key="1">
    <source>
        <dbReference type="ARBA" id="ARBA00000548"/>
    </source>
</evidence>
<evidence type="ECO:0000256" key="13">
    <source>
        <dbReference type="ARBA" id="ARBA00023295"/>
    </source>
</evidence>
<dbReference type="InterPro" id="IPR006047">
    <property type="entry name" value="GH13_cat_dom"/>
</dbReference>